<gene>
    <name evidence="3" type="ORF">OTI717_LOCUS32831</name>
</gene>
<dbReference type="SUPFAM" id="SSF74788">
    <property type="entry name" value="Cullin repeat-like"/>
    <property type="match status" value="1"/>
</dbReference>
<dbReference type="Pfam" id="PF00888">
    <property type="entry name" value="Cullin"/>
    <property type="match status" value="1"/>
</dbReference>
<organism evidence="3 4">
    <name type="scientific">Rotaria sordida</name>
    <dbReference type="NCBI Taxonomy" id="392033"/>
    <lineage>
        <taxon>Eukaryota</taxon>
        <taxon>Metazoa</taxon>
        <taxon>Spiralia</taxon>
        <taxon>Gnathifera</taxon>
        <taxon>Rotifera</taxon>
        <taxon>Eurotatoria</taxon>
        <taxon>Bdelloidea</taxon>
        <taxon>Philodinida</taxon>
        <taxon>Philodinidae</taxon>
        <taxon>Rotaria</taxon>
    </lineage>
</organism>
<evidence type="ECO:0000256" key="1">
    <source>
        <dbReference type="ARBA" id="ARBA00006019"/>
    </source>
</evidence>
<dbReference type="Proteomes" id="UP000663823">
    <property type="component" value="Unassembled WGS sequence"/>
</dbReference>
<comment type="caution">
    <text evidence="3">The sequence shown here is derived from an EMBL/GenBank/DDBJ whole genome shotgun (WGS) entry which is preliminary data.</text>
</comment>
<dbReference type="PANTHER" id="PTHR11932">
    <property type="entry name" value="CULLIN"/>
    <property type="match status" value="1"/>
</dbReference>
<proteinExistence type="inferred from homology"/>
<name>A0A819T7T3_9BILA</name>
<evidence type="ECO:0000313" key="4">
    <source>
        <dbReference type="Proteomes" id="UP000663823"/>
    </source>
</evidence>
<feature type="domain" description="Cullin N-terminal" evidence="2">
    <location>
        <begin position="2"/>
        <end position="141"/>
    </location>
</feature>
<dbReference type="AlphaFoldDB" id="A0A819T7T3"/>
<protein>
    <recommendedName>
        <fullName evidence="2">Cullin N-terminal domain-containing protein</fullName>
    </recommendedName>
</protein>
<accession>A0A819T7T3</accession>
<dbReference type="InterPro" id="IPR001373">
    <property type="entry name" value="Cullin_N"/>
</dbReference>
<reference evidence="3" key="1">
    <citation type="submission" date="2021-02" db="EMBL/GenBank/DDBJ databases">
        <authorList>
            <person name="Nowell W R."/>
        </authorList>
    </citation>
    <scope>NUCLEOTIDE SEQUENCE</scope>
</reference>
<dbReference type="GO" id="GO:0006511">
    <property type="term" value="P:ubiquitin-dependent protein catabolic process"/>
    <property type="evidence" value="ECO:0007669"/>
    <property type="project" value="InterPro"/>
</dbReference>
<dbReference type="Gene3D" id="1.20.1310.10">
    <property type="entry name" value="Cullin Repeats"/>
    <property type="match status" value="2"/>
</dbReference>
<evidence type="ECO:0000313" key="3">
    <source>
        <dbReference type="EMBL" id="CAF4074052.1"/>
    </source>
</evidence>
<dbReference type="GO" id="GO:0031625">
    <property type="term" value="F:ubiquitin protein ligase binding"/>
    <property type="evidence" value="ECO:0007669"/>
    <property type="project" value="InterPro"/>
</dbReference>
<dbReference type="EMBL" id="CAJOAX010010379">
    <property type="protein sequence ID" value="CAF4074052.1"/>
    <property type="molecule type" value="Genomic_DNA"/>
</dbReference>
<dbReference type="InterPro" id="IPR016159">
    <property type="entry name" value="Cullin_repeat-like_dom_sf"/>
</dbReference>
<dbReference type="InterPro" id="IPR045093">
    <property type="entry name" value="Cullin"/>
</dbReference>
<sequence length="244" mass="28288">MTEYLKKVAQHLDEESHRVESYLHPSTLASLIKKVEEILIYDQLEAIYTEVKTLLHNEKYSDLALLFKLVARIPNVTVKLKNIVEDNFYLMGIEVIRRIGKTAINNPKLYVEKILAIHTEFFKLARRFLNNDQHFIAALNKLIFSGYVCIPKNLISSNDDDVAVEQQRIYSYYDKRSRDVLRMIDLVKICGWRFERNFTAVKQGKCFDLLGIYSSGKSTIFTMLTGEISMTDDNAFVNNCSIIK</sequence>
<comment type="similarity">
    <text evidence="1">Belongs to the cullin family.</text>
</comment>
<evidence type="ECO:0000259" key="2">
    <source>
        <dbReference type="Pfam" id="PF00888"/>
    </source>
</evidence>